<feature type="chain" id="PRO_5011761984" evidence="1">
    <location>
        <begin position="21"/>
        <end position="476"/>
    </location>
</feature>
<keyword evidence="5" id="KW-1185">Reference proteome</keyword>
<dbReference type="InterPro" id="IPR050361">
    <property type="entry name" value="MPP/UQCRC_Complex"/>
</dbReference>
<evidence type="ECO:0000313" key="5">
    <source>
        <dbReference type="Proteomes" id="UP000198670"/>
    </source>
</evidence>
<feature type="domain" description="Peptidase M16 N-terminal" evidence="2">
    <location>
        <begin position="54"/>
        <end position="183"/>
    </location>
</feature>
<dbReference type="Gene3D" id="3.30.830.10">
    <property type="entry name" value="Metalloenzyme, LuxS/M16 peptidase-like"/>
    <property type="match status" value="2"/>
</dbReference>
<dbReference type="EMBL" id="FOQO01000006">
    <property type="protein sequence ID" value="SFI83882.1"/>
    <property type="molecule type" value="Genomic_DNA"/>
</dbReference>
<dbReference type="OrthoDB" id="9811314at2"/>
<name>A0A1I3LGJ2_9SPHI</name>
<dbReference type="AlphaFoldDB" id="A0A1I3LGJ2"/>
<sequence length="476" mass="51979">MKKISIFLFALAGTCATAFAQVDRSKYPEPGPAPQINIGDPVTFTLDNGLKVFVVENHKLPRVTYSLMIDRDPILEGDKAGLTSLAGDMLMGGTTTRSKEELDEAIDRIGARINATSTSASASSLKKYNGQLLELFADVLFNPAFPQPELDKLKKQLISSLAAAKDDPNSIVGVVRNAAMYGKDHPYGETETEKTVQNLAVADFKNYYNTYFKPNVAYLAIVGDITVTEAKQLISTYFTDWQKGEVPKHEWFVPQSPQGNRIVLVNRPASAQSVINVGYPLALKPNNPDVIAVNVVSRVLGGGSSGRLFLNLREDKGYTYGAYGGITPDELVARLNASASVRNSVTDSATGEFIHELNRIGKKTITQEELDLAKAALAGSFGRSLEDPSTIARFAINTELQQLPKDYYKNYLKNMDSLTLTQVNDMAAKYVRGDNLQITIVGKTDDFADRMSAFGKVQFYTTTGDPEVIINGGEDQ</sequence>
<dbReference type="Proteomes" id="UP000198670">
    <property type="component" value="Unassembled WGS sequence"/>
</dbReference>
<protein>
    <submittedName>
        <fullName evidence="4">Predicted Zn-dependent peptidase</fullName>
    </submittedName>
</protein>
<dbReference type="RefSeq" id="WP_090627346.1">
    <property type="nucleotide sequence ID" value="NZ_FOQO01000006.1"/>
</dbReference>
<dbReference type="InterPro" id="IPR011765">
    <property type="entry name" value="Pept_M16_N"/>
</dbReference>
<dbReference type="InterPro" id="IPR011249">
    <property type="entry name" value="Metalloenz_LuxS/M16"/>
</dbReference>
<dbReference type="STRING" id="1477437.SAMN05444682_10621"/>
<gene>
    <name evidence="4" type="ORF">SAMN05444682_10621</name>
</gene>
<evidence type="ECO:0000259" key="2">
    <source>
        <dbReference type="Pfam" id="PF00675"/>
    </source>
</evidence>
<dbReference type="Pfam" id="PF00675">
    <property type="entry name" value="Peptidase_M16"/>
    <property type="match status" value="1"/>
</dbReference>
<dbReference type="GO" id="GO:0046872">
    <property type="term" value="F:metal ion binding"/>
    <property type="evidence" value="ECO:0007669"/>
    <property type="project" value="InterPro"/>
</dbReference>
<evidence type="ECO:0000256" key="1">
    <source>
        <dbReference type="SAM" id="SignalP"/>
    </source>
</evidence>
<reference evidence="4 5" key="1">
    <citation type="submission" date="2016-10" db="EMBL/GenBank/DDBJ databases">
        <authorList>
            <person name="de Groot N.N."/>
        </authorList>
    </citation>
    <scope>NUCLEOTIDE SEQUENCE [LARGE SCALE GENOMIC DNA]</scope>
    <source>
        <strain evidence="4 5">RK1</strain>
    </source>
</reference>
<evidence type="ECO:0000259" key="3">
    <source>
        <dbReference type="Pfam" id="PF05193"/>
    </source>
</evidence>
<dbReference type="InterPro" id="IPR007863">
    <property type="entry name" value="Peptidase_M16_C"/>
</dbReference>
<dbReference type="Pfam" id="PF05193">
    <property type="entry name" value="Peptidase_M16_C"/>
    <property type="match status" value="1"/>
</dbReference>
<keyword evidence="1" id="KW-0732">Signal</keyword>
<accession>A0A1I3LGJ2</accession>
<feature type="signal peptide" evidence="1">
    <location>
        <begin position="1"/>
        <end position="20"/>
    </location>
</feature>
<dbReference type="SUPFAM" id="SSF63411">
    <property type="entry name" value="LuxS/MPP-like metallohydrolase"/>
    <property type="match status" value="2"/>
</dbReference>
<evidence type="ECO:0000313" key="4">
    <source>
        <dbReference type="EMBL" id="SFI83882.1"/>
    </source>
</evidence>
<dbReference type="PANTHER" id="PTHR11851">
    <property type="entry name" value="METALLOPROTEASE"/>
    <property type="match status" value="1"/>
</dbReference>
<proteinExistence type="predicted"/>
<dbReference type="PANTHER" id="PTHR11851:SF224">
    <property type="entry name" value="PROCESSING PROTEASE"/>
    <property type="match status" value="1"/>
</dbReference>
<organism evidence="4 5">
    <name type="scientific">Parapedobacter indicus</name>
    <dbReference type="NCBI Taxonomy" id="1477437"/>
    <lineage>
        <taxon>Bacteria</taxon>
        <taxon>Pseudomonadati</taxon>
        <taxon>Bacteroidota</taxon>
        <taxon>Sphingobacteriia</taxon>
        <taxon>Sphingobacteriales</taxon>
        <taxon>Sphingobacteriaceae</taxon>
        <taxon>Parapedobacter</taxon>
    </lineage>
</organism>
<feature type="domain" description="Peptidase M16 C-terminal" evidence="3">
    <location>
        <begin position="201"/>
        <end position="377"/>
    </location>
</feature>